<proteinExistence type="predicted"/>
<dbReference type="PANTHER" id="PTHR43798">
    <property type="entry name" value="MONOACYLGLYCEROL LIPASE"/>
    <property type="match status" value="1"/>
</dbReference>
<dbReference type="AlphaFoldDB" id="A0A2S7WS98"/>
<dbReference type="InterPro" id="IPR000073">
    <property type="entry name" value="AB_hydrolase_1"/>
</dbReference>
<name>A0A2S7WS98_9FLAO</name>
<dbReference type="OrthoDB" id="9780932at2"/>
<dbReference type="InterPro" id="IPR029058">
    <property type="entry name" value="AB_hydrolase_fold"/>
</dbReference>
<organism evidence="2 3">
    <name type="scientific">Polaribacter porphyrae</name>
    <dbReference type="NCBI Taxonomy" id="1137780"/>
    <lineage>
        <taxon>Bacteria</taxon>
        <taxon>Pseudomonadati</taxon>
        <taxon>Bacteroidota</taxon>
        <taxon>Flavobacteriia</taxon>
        <taxon>Flavobacteriales</taxon>
        <taxon>Flavobacteriaceae</taxon>
    </lineage>
</organism>
<reference evidence="2 3" key="1">
    <citation type="submission" date="2016-12" db="EMBL/GenBank/DDBJ databases">
        <title>Trade-off between light-utilization and light-protection in marine flavobacteria.</title>
        <authorList>
            <person name="Kumagai Y."/>
            <person name="Yoshizawa S."/>
            <person name="Kogure K."/>
            <person name="Iwasaki W."/>
        </authorList>
    </citation>
    <scope>NUCLEOTIDE SEQUENCE [LARGE SCALE GENOMIC DNA]</scope>
    <source>
        <strain evidence="2 3">NBRC 108759</strain>
    </source>
</reference>
<gene>
    <name evidence="2" type="ORF">BTO18_15385</name>
</gene>
<sequence length="287" mass="33017">MNSINDTSKLIKINNIAINLKKFGIGSPVIFIHGFPTNSYTWRKITKEIAKNNACYLLDLPGLGNSEMTKNAKVDSKSQANYVLEFIKKENIKKCAIISHNSGATVARIIAIQKPELVNKLILINTEIPYHRPPWIPFYQKIGLIPLAQIIIRKALQYSWFVKSSMAFKEAYSDKSMFKNSENLDVYIKPIISSKEKTINAFKYLKGIDWKVIDSFKENHKRIKAKTLLIWGEDDKTFPIKKAREMVNQFNKNCKIIPIKNASLLPHEEKSEKVLSYIIPFLKEKIK</sequence>
<feature type="domain" description="AB hydrolase-1" evidence="1">
    <location>
        <begin position="28"/>
        <end position="257"/>
    </location>
</feature>
<protein>
    <recommendedName>
        <fullName evidence="1">AB hydrolase-1 domain-containing protein</fullName>
    </recommendedName>
</protein>
<accession>A0A2S7WS98</accession>
<dbReference type="InterPro" id="IPR050266">
    <property type="entry name" value="AB_hydrolase_sf"/>
</dbReference>
<dbReference type="PANTHER" id="PTHR43798:SF33">
    <property type="entry name" value="HYDROLASE, PUTATIVE (AFU_ORTHOLOGUE AFUA_2G14860)-RELATED"/>
    <property type="match status" value="1"/>
</dbReference>
<dbReference type="GO" id="GO:0016020">
    <property type="term" value="C:membrane"/>
    <property type="evidence" value="ECO:0007669"/>
    <property type="project" value="TreeGrafter"/>
</dbReference>
<keyword evidence="3" id="KW-1185">Reference proteome</keyword>
<dbReference type="Pfam" id="PF00561">
    <property type="entry name" value="Abhydrolase_1"/>
    <property type="match status" value="1"/>
</dbReference>
<evidence type="ECO:0000259" key="1">
    <source>
        <dbReference type="Pfam" id="PF00561"/>
    </source>
</evidence>
<comment type="caution">
    <text evidence="2">The sequence shown here is derived from an EMBL/GenBank/DDBJ whole genome shotgun (WGS) entry which is preliminary data.</text>
</comment>
<dbReference type="SUPFAM" id="SSF53474">
    <property type="entry name" value="alpha/beta-Hydrolases"/>
    <property type="match status" value="1"/>
</dbReference>
<evidence type="ECO:0000313" key="3">
    <source>
        <dbReference type="Proteomes" id="UP000238882"/>
    </source>
</evidence>
<evidence type="ECO:0000313" key="2">
    <source>
        <dbReference type="EMBL" id="PQJ80469.1"/>
    </source>
</evidence>
<dbReference type="Proteomes" id="UP000238882">
    <property type="component" value="Unassembled WGS sequence"/>
</dbReference>
<dbReference type="EMBL" id="MSCN01000001">
    <property type="protein sequence ID" value="PQJ80469.1"/>
    <property type="molecule type" value="Genomic_DNA"/>
</dbReference>
<dbReference type="RefSeq" id="WP_105017072.1">
    <property type="nucleotide sequence ID" value="NZ_MSCN01000001.1"/>
</dbReference>
<dbReference type="Gene3D" id="3.40.50.1820">
    <property type="entry name" value="alpha/beta hydrolase"/>
    <property type="match status" value="1"/>
</dbReference>